<evidence type="ECO:0000313" key="11">
    <source>
        <dbReference type="RefSeq" id="XP_028259888.1"/>
    </source>
</evidence>
<dbReference type="AlphaFoldDB" id="A0A6P7I239"/>
<dbReference type="GO" id="GO:0031012">
    <property type="term" value="C:extracellular matrix"/>
    <property type="evidence" value="ECO:0007669"/>
    <property type="project" value="TreeGrafter"/>
</dbReference>
<keyword evidence="3 8" id="KW-0732">Signal</keyword>
<dbReference type="SMART" id="SM00043">
    <property type="entry name" value="CY"/>
    <property type="match status" value="2"/>
</dbReference>
<feature type="signal peptide" evidence="8">
    <location>
        <begin position="1"/>
        <end position="18"/>
    </location>
</feature>
<proteinExistence type="predicted"/>
<comment type="subcellular location">
    <subcellularLocation>
        <location evidence="1">Secreted</location>
    </subcellularLocation>
</comment>
<dbReference type="PANTHER" id="PTHR13814:SF6">
    <property type="entry name" value="ALPHA-2-HS-GLYCOPROTEIN"/>
    <property type="match status" value="1"/>
</dbReference>
<dbReference type="Pfam" id="PF00031">
    <property type="entry name" value="Cystatin"/>
    <property type="match status" value="1"/>
</dbReference>
<dbReference type="Proteomes" id="UP000515145">
    <property type="component" value="Chromosome 4"/>
</dbReference>
<feature type="compositionally biased region" description="Basic and acidic residues" evidence="7">
    <location>
        <begin position="304"/>
        <end position="315"/>
    </location>
</feature>
<feature type="region of interest" description="Disordered" evidence="7">
    <location>
        <begin position="343"/>
        <end position="362"/>
    </location>
</feature>
<evidence type="ECO:0000256" key="1">
    <source>
        <dbReference type="ARBA" id="ARBA00004613"/>
    </source>
</evidence>
<dbReference type="InParanoid" id="A0A6P7I239"/>
<dbReference type="InterPro" id="IPR050735">
    <property type="entry name" value="Kininogen_Fetuin_HRG"/>
</dbReference>
<dbReference type="PROSITE" id="PS51529">
    <property type="entry name" value="CYSTATIN_FETUIN_A"/>
    <property type="match status" value="1"/>
</dbReference>
<evidence type="ECO:0000256" key="4">
    <source>
        <dbReference type="ARBA" id="ARBA00022737"/>
    </source>
</evidence>
<feature type="chain" id="PRO_5027545658" evidence="8">
    <location>
        <begin position="19"/>
        <end position="362"/>
    </location>
</feature>
<keyword evidence="10" id="KW-1185">Reference proteome</keyword>
<keyword evidence="4" id="KW-0677">Repeat</keyword>
<dbReference type="GO" id="GO:0072562">
    <property type="term" value="C:blood microparticle"/>
    <property type="evidence" value="ECO:0007669"/>
    <property type="project" value="TreeGrafter"/>
</dbReference>
<evidence type="ECO:0000313" key="10">
    <source>
        <dbReference type="Proteomes" id="UP000515145"/>
    </source>
</evidence>
<protein>
    <submittedName>
        <fullName evidence="11">Alpha-2-HS-glycoprotein-like</fullName>
    </submittedName>
</protein>
<organism evidence="10 11">
    <name type="scientific">Parambassis ranga</name>
    <name type="common">Indian glassy fish</name>
    <dbReference type="NCBI Taxonomy" id="210632"/>
    <lineage>
        <taxon>Eukaryota</taxon>
        <taxon>Metazoa</taxon>
        <taxon>Chordata</taxon>
        <taxon>Craniata</taxon>
        <taxon>Vertebrata</taxon>
        <taxon>Euteleostomi</taxon>
        <taxon>Actinopterygii</taxon>
        <taxon>Neopterygii</taxon>
        <taxon>Teleostei</taxon>
        <taxon>Neoteleostei</taxon>
        <taxon>Acanthomorphata</taxon>
        <taxon>Ovalentaria</taxon>
        <taxon>Ambassidae</taxon>
        <taxon>Parambassis</taxon>
    </lineage>
</organism>
<accession>A0A6P7I239</accession>
<dbReference type="RefSeq" id="XP_028259888.1">
    <property type="nucleotide sequence ID" value="XM_028404087.1"/>
</dbReference>
<feature type="domain" description="Cystatin fetuin-A-type" evidence="9">
    <location>
        <begin position="139"/>
        <end position="253"/>
    </location>
</feature>
<dbReference type="Gene3D" id="3.10.450.10">
    <property type="match status" value="2"/>
</dbReference>
<dbReference type="PANTHER" id="PTHR13814">
    <property type="entry name" value="FETUIN"/>
    <property type="match status" value="1"/>
</dbReference>
<evidence type="ECO:0000256" key="3">
    <source>
        <dbReference type="ARBA" id="ARBA00022729"/>
    </source>
</evidence>
<dbReference type="InterPro" id="IPR000010">
    <property type="entry name" value="Cystatin_dom"/>
</dbReference>
<keyword evidence="5" id="KW-1015">Disulfide bond</keyword>
<evidence type="ECO:0000256" key="8">
    <source>
        <dbReference type="SAM" id="SignalP"/>
    </source>
</evidence>
<evidence type="ECO:0000256" key="5">
    <source>
        <dbReference type="ARBA" id="ARBA00023157"/>
    </source>
</evidence>
<feature type="region of interest" description="Disordered" evidence="7">
    <location>
        <begin position="253"/>
        <end position="338"/>
    </location>
</feature>
<dbReference type="InterPro" id="IPR025760">
    <property type="entry name" value="Cystatin_Fetuin_A"/>
</dbReference>
<gene>
    <name evidence="11" type="primary">LOC114434724</name>
</gene>
<dbReference type="OrthoDB" id="8780871at2759"/>
<evidence type="ECO:0000256" key="7">
    <source>
        <dbReference type="SAM" id="MobiDB-lite"/>
    </source>
</evidence>
<dbReference type="GeneID" id="114434724"/>
<sequence length="362" mass="39619">MKPLPVLLLLSGVLLCHTGPVLDPVTCDGNDGPGAAHTAMHHIDETHNHGYKFRLNDITSTKVEQVEGGCNWELQLALLETRCSVVNPKQFENCDIRAEHERAVMANCTVMMTVKKGESKVTKYNCNTRQAKTNQEMVRICPDCPVLLPLNNTEGLKSVDQALKTFNQNTTNQHYYILQEVGRIQTSYMFQMGMGYFAEFVLLETRCPRGSRIVLEACKPLCPDRAHRAFCRSSYTTANEAISVECELYSPTNTTALGPGEQEPVCKPPHDGGRGPPPHAGGGGPPPHAHGQGPPPHDGSGGPPHDHGKGRESGKGRGPPFNPHFPRGSFHACRGFLVNPDPALHPICPWPLPEPRSQPRES</sequence>
<evidence type="ECO:0000256" key="6">
    <source>
        <dbReference type="ARBA" id="ARBA00023180"/>
    </source>
</evidence>
<keyword evidence="6" id="KW-0325">Glycoprotein</keyword>
<keyword evidence="2" id="KW-0964">Secreted</keyword>
<dbReference type="GO" id="GO:0004869">
    <property type="term" value="F:cysteine-type endopeptidase inhibitor activity"/>
    <property type="evidence" value="ECO:0007669"/>
    <property type="project" value="InterPro"/>
</dbReference>
<reference evidence="11" key="1">
    <citation type="submission" date="2025-08" db="UniProtKB">
        <authorList>
            <consortium name="RefSeq"/>
        </authorList>
    </citation>
    <scope>IDENTIFICATION</scope>
</reference>
<name>A0A6P7I239_9TELE</name>
<feature type="compositionally biased region" description="Pro residues" evidence="7">
    <location>
        <begin position="275"/>
        <end position="297"/>
    </location>
</feature>
<dbReference type="SUPFAM" id="SSF54403">
    <property type="entry name" value="Cystatin/monellin"/>
    <property type="match status" value="2"/>
</dbReference>
<evidence type="ECO:0000256" key="2">
    <source>
        <dbReference type="ARBA" id="ARBA00022525"/>
    </source>
</evidence>
<dbReference type="InterPro" id="IPR046350">
    <property type="entry name" value="Cystatin_sf"/>
</dbReference>
<evidence type="ECO:0000259" key="9">
    <source>
        <dbReference type="PROSITE" id="PS51529"/>
    </source>
</evidence>